<dbReference type="CDD" id="cd02859">
    <property type="entry name" value="E_set_AMPKbeta_like_N"/>
    <property type="match status" value="1"/>
</dbReference>
<dbReference type="OrthoDB" id="531008at2759"/>
<keyword evidence="6" id="KW-1185">Reference proteome</keyword>
<evidence type="ECO:0000256" key="1">
    <source>
        <dbReference type="ARBA" id="ARBA00010926"/>
    </source>
</evidence>
<feature type="region of interest" description="Disordered" evidence="3">
    <location>
        <begin position="95"/>
        <end position="114"/>
    </location>
</feature>
<dbReference type="GO" id="GO:0031588">
    <property type="term" value="C:nucleotide-activated protein kinase complex"/>
    <property type="evidence" value="ECO:0007669"/>
    <property type="project" value="TreeGrafter"/>
</dbReference>
<dbReference type="Proteomes" id="UP000265618">
    <property type="component" value="Unassembled WGS sequence"/>
</dbReference>
<evidence type="ECO:0000256" key="3">
    <source>
        <dbReference type="SAM" id="MobiDB-lite"/>
    </source>
</evidence>
<dbReference type="PANTHER" id="PTHR10343:SF84">
    <property type="entry name" value="5'-AMP-ACTIVATED PROTEIN KINASE SUBUNIT BETA-1"/>
    <property type="match status" value="1"/>
</dbReference>
<dbReference type="GO" id="GO:0005737">
    <property type="term" value="C:cytoplasm"/>
    <property type="evidence" value="ECO:0007669"/>
    <property type="project" value="TreeGrafter"/>
</dbReference>
<name>A0A9K3D433_9EUKA</name>
<feature type="compositionally biased region" description="Polar residues" evidence="3">
    <location>
        <begin position="99"/>
        <end position="114"/>
    </location>
</feature>
<organism evidence="5 6">
    <name type="scientific">Kipferlia bialata</name>
    <dbReference type="NCBI Taxonomy" id="797122"/>
    <lineage>
        <taxon>Eukaryota</taxon>
        <taxon>Metamonada</taxon>
        <taxon>Carpediemonas-like organisms</taxon>
        <taxon>Kipferlia</taxon>
    </lineage>
</organism>
<dbReference type="GO" id="GO:0005634">
    <property type="term" value="C:nucleus"/>
    <property type="evidence" value="ECO:0007669"/>
    <property type="project" value="TreeGrafter"/>
</dbReference>
<accession>A0A9K3D433</accession>
<comment type="caution">
    <text evidence="5">The sequence shown here is derived from an EMBL/GenBank/DDBJ whole genome shotgun (WGS) entry which is preliminary data.</text>
</comment>
<evidence type="ECO:0000313" key="5">
    <source>
        <dbReference type="EMBL" id="GIQ88441.1"/>
    </source>
</evidence>
<dbReference type="Pfam" id="PF16561">
    <property type="entry name" value="AMPK1_CBM"/>
    <property type="match status" value="1"/>
</dbReference>
<evidence type="ECO:0000259" key="4">
    <source>
        <dbReference type="Pfam" id="PF16561"/>
    </source>
</evidence>
<feature type="coiled-coil region" evidence="2">
    <location>
        <begin position="2"/>
        <end position="29"/>
    </location>
</feature>
<dbReference type="InterPro" id="IPR050827">
    <property type="entry name" value="CRP1_MDG1_kinase"/>
</dbReference>
<proteinExistence type="inferred from homology"/>
<feature type="domain" description="AMP-activated protein kinase glycogen-binding" evidence="4">
    <location>
        <begin position="34"/>
        <end position="113"/>
    </location>
</feature>
<dbReference type="Gene3D" id="2.60.40.10">
    <property type="entry name" value="Immunoglobulins"/>
    <property type="match status" value="1"/>
</dbReference>
<dbReference type="InterPro" id="IPR032640">
    <property type="entry name" value="AMPK1_CBM"/>
</dbReference>
<dbReference type="GO" id="GO:0007165">
    <property type="term" value="P:signal transduction"/>
    <property type="evidence" value="ECO:0007669"/>
    <property type="project" value="TreeGrafter"/>
</dbReference>
<keyword evidence="2" id="KW-0175">Coiled coil</keyword>
<sequence>AERLEAERLAAEKAEAERLEAERLEAERSRGPAPVQFSFWCAAGSVSLAGSFNGWDSQASPMQREGDHWTLSLPLSPGVYQYKYVVDGDWRVSPDHPTQVDSDGNTNNCIEVKE</sequence>
<evidence type="ECO:0000256" key="2">
    <source>
        <dbReference type="SAM" id="Coils"/>
    </source>
</evidence>
<dbReference type="InterPro" id="IPR013783">
    <property type="entry name" value="Ig-like_fold"/>
</dbReference>
<dbReference type="SUPFAM" id="SSF81296">
    <property type="entry name" value="E set domains"/>
    <property type="match status" value="1"/>
</dbReference>
<dbReference type="GO" id="GO:0019901">
    <property type="term" value="F:protein kinase binding"/>
    <property type="evidence" value="ECO:0007669"/>
    <property type="project" value="TreeGrafter"/>
</dbReference>
<dbReference type="EMBL" id="BDIP01004070">
    <property type="protein sequence ID" value="GIQ88441.1"/>
    <property type="molecule type" value="Genomic_DNA"/>
</dbReference>
<comment type="similarity">
    <text evidence="1">Belongs to the 5'-AMP-activated protein kinase beta subunit family.</text>
</comment>
<dbReference type="PANTHER" id="PTHR10343">
    <property type="entry name" value="5'-AMP-ACTIVATED PROTEIN KINASE , BETA SUBUNIT"/>
    <property type="match status" value="1"/>
</dbReference>
<dbReference type="AlphaFoldDB" id="A0A9K3D433"/>
<dbReference type="InterPro" id="IPR014756">
    <property type="entry name" value="Ig_E-set"/>
</dbReference>
<evidence type="ECO:0000313" key="6">
    <source>
        <dbReference type="Proteomes" id="UP000265618"/>
    </source>
</evidence>
<protein>
    <recommendedName>
        <fullName evidence="4">AMP-activated protein kinase glycogen-binding domain-containing protein</fullName>
    </recommendedName>
</protein>
<reference evidence="5 6" key="1">
    <citation type="journal article" date="2018" name="PLoS ONE">
        <title>The draft genome of Kipferlia bialata reveals reductive genome evolution in fornicate parasites.</title>
        <authorList>
            <person name="Tanifuji G."/>
            <person name="Takabayashi S."/>
            <person name="Kume K."/>
            <person name="Takagi M."/>
            <person name="Nakayama T."/>
            <person name="Kamikawa R."/>
            <person name="Inagaki Y."/>
            <person name="Hashimoto T."/>
        </authorList>
    </citation>
    <scope>NUCLEOTIDE SEQUENCE [LARGE SCALE GENOMIC DNA]</scope>
    <source>
        <strain evidence="5">NY0173</strain>
    </source>
</reference>
<gene>
    <name evidence="5" type="ORF">KIPB_010689</name>
</gene>
<feature type="non-terminal residue" evidence="5">
    <location>
        <position position="114"/>
    </location>
</feature>